<dbReference type="AlphaFoldDB" id="A0A3N1KPZ6"/>
<dbReference type="RefSeq" id="WP_170216731.1">
    <property type="nucleotide sequence ID" value="NZ_AP019700.1"/>
</dbReference>
<protein>
    <submittedName>
        <fullName evidence="2">Uncharacterized protein (TIGR02284 family)</fullName>
    </submittedName>
</protein>
<sequence length="210" mass="22892">MDDGQITSQTTKVGASEAETIRLLRSLAAQVRDSATGYRKAADETTDQSLKAEFGHLVDEREDMVEALDESLVDLGATPDSNGTVMGAAHRLFFDLRAALSGHDREAILREIVRGESVLEEAYDAAIRAGLPPAIHNVIRRQHRLARRSRDRFRAAIPDFPEGERKIGQITVSSVAAAVQRNPTLTTATLGALAAGFAAALWLTRQPHRR</sequence>
<gene>
    <name evidence="2" type="ORF">EDC65_5250</name>
</gene>
<reference evidence="2 3" key="1">
    <citation type="submission" date="2018-11" db="EMBL/GenBank/DDBJ databases">
        <title>Genomic Encyclopedia of Type Strains, Phase IV (KMG-IV): sequencing the most valuable type-strain genomes for metagenomic binning, comparative biology and taxonomic classification.</title>
        <authorList>
            <person name="Goeker M."/>
        </authorList>
    </citation>
    <scope>NUCLEOTIDE SEQUENCE [LARGE SCALE GENOMIC DNA]</scope>
    <source>
        <strain evidence="2 3">DSM 5900</strain>
    </source>
</reference>
<comment type="caution">
    <text evidence="2">The sequence shown here is derived from an EMBL/GenBank/DDBJ whole genome shotgun (WGS) entry which is preliminary data.</text>
</comment>
<evidence type="ECO:0000259" key="1">
    <source>
        <dbReference type="Pfam" id="PF09537"/>
    </source>
</evidence>
<feature type="domain" description="DUF2383" evidence="1">
    <location>
        <begin position="20"/>
        <end position="128"/>
    </location>
</feature>
<name>A0A3N1KPZ6_9PROT</name>
<proteinExistence type="predicted"/>
<organism evidence="2 3">
    <name type="scientific">Stella humosa</name>
    <dbReference type="NCBI Taxonomy" id="94"/>
    <lineage>
        <taxon>Bacteria</taxon>
        <taxon>Pseudomonadati</taxon>
        <taxon>Pseudomonadota</taxon>
        <taxon>Alphaproteobacteria</taxon>
        <taxon>Rhodospirillales</taxon>
        <taxon>Stellaceae</taxon>
        <taxon>Stella</taxon>
    </lineage>
</organism>
<evidence type="ECO:0000313" key="3">
    <source>
        <dbReference type="Proteomes" id="UP000278222"/>
    </source>
</evidence>
<keyword evidence="3" id="KW-1185">Reference proteome</keyword>
<dbReference type="EMBL" id="RJKX01000018">
    <property type="protein sequence ID" value="ROP81392.1"/>
    <property type="molecule type" value="Genomic_DNA"/>
</dbReference>
<evidence type="ECO:0000313" key="2">
    <source>
        <dbReference type="EMBL" id="ROP81392.1"/>
    </source>
</evidence>
<dbReference type="InterPro" id="IPR019052">
    <property type="entry name" value="DUF2383"/>
</dbReference>
<dbReference type="Pfam" id="PF09537">
    <property type="entry name" value="DUF2383"/>
    <property type="match status" value="1"/>
</dbReference>
<dbReference type="InterPro" id="IPR011971">
    <property type="entry name" value="CHP02284"/>
</dbReference>
<dbReference type="Proteomes" id="UP000278222">
    <property type="component" value="Unassembled WGS sequence"/>
</dbReference>
<dbReference type="Gene3D" id="1.20.1260.10">
    <property type="match status" value="1"/>
</dbReference>
<dbReference type="NCBIfam" id="TIGR02284">
    <property type="entry name" value="PA2169 family four-helix-bundle protein"/>
    <property type="match status" value="1"/>
</dbReference>
<dbReference type="InterPro" id="IPR012347">
    <property type="entry name" value="Ferritin-like"/>
</dbReference>
<accession>A0A3N1KPZ6</accession>